<dbReference type="EMBL" id="SRPW01000502">
    <property type="protein sequence ID" value="KAG6014082.1"/>
    <property type="molecule type" value="Genomic_DNA"/>
</dbReference>
<feature type="repeat" description="RCC1" evidence="1">
    <location>
        <begin position="444"/>
        <end position="509"/>
    </location>
</feature>
<dbReference type="GO" id="GO:0005743">
    <property type="term" value="C:mitochondrial inner membrane"/>
    <property type="evidence" value="ECO:0007669"/>
    <property type="project" value="TreeGrafter"/>
</dbReference>
<evidence type="ECO:0000256" key="2">
    <source>
        <dbReference type="SAM" id="MobiDB-lite"/>
    </source>
</evidence>
<dbReference type="InterPro" id="IPR053245">
    <property type="entry name" value="MitoProcess-Associated"/>
</dbReference>
<dbReference type="GO" id="GO:0034551">
    <property type="term" value="P:mitochondrial respiratory chain complex III assembly"/>
    <property type="evidence" value="ECO:0007669"/>
    <property type="project" value="TreeGrafter"/>
</dbReference>
<dbReference type="OrthoDB" id="10256179at2759"/>
<feature type="region of interest" description="Disordered" evidence="2">
    <location>
        <begin position="230"/>
        <end position="251"/>
    </location>
</feature>
<dbReference type="PANTHER" id="PTHR47563">
    <property type="entry name" value="PROTEIN FMP25, MITOCHONDRIAL"/>
    <property type="match status" value="1"/>
</dbReference>
<feature type="repeat" description="RCC1" evidence="1">
    <location>
        <begin position="360"/>
        <end position="421"/>
    </location>
</feature>
<dbReference type="AlphaFoldDB" id="A0A9P7T1Z5"/>
<proteinExistence type="predicted"/>
<dbReference type="Pfam" id="PF13540">
    <property type="entry name" value="RCC1_2"/>
    <property type="match status" value="1"/>
</dbReference>
<comment type="caution">
    <text evidence="4">The sequence shown here is derived from an EMBL/GenBank/DDBJ whole genome shotgun (WGS) entry which is preliminary data.</text>
</comment>
<feature type="transmembrane region" description="Helical" evidence="3">
    <location>
        <begin position="56"/>
        <end position="73"/>
    </location>
</feature>
<evidence type="ECO:0000313" key="5">
    <source>
        <dbReference type="Proteomes" id="UP000748025"/>
    </source>
</evidence>
<feature type="repeat" description="RCC1" evidence="1">
    <location>
        <begin position="296"/>
        <end position="359"/>
    </location>
</feature>
<dbReference type="InterPro" id="IPR009091">
    <property type="entry name" value="RCC1/BLIP-II"/>
</dbReference>
<dbReference type="Gene3D" id="2.130.10.30">
    <property type="entry name" value="Regulator of chromosome condensation 1/beta-lactamase-inhibitor protein II"/>
    <property type="match status" value="1"/>
</dbReference>
<organism evidence="4 5">
    <name type="scientific">Claviceps pusilla</name>
    <dbReference type="NCBI Taxonomy" id="123648"/>
    <lineage>
        <taxon>Eukaryota</taxon>
        <taxon>Fungi</taxon>
        <taxon>Dikarya</taxon>
        <taxon>Ascomycota</taxon>
        <taxon>Pezizomycotina</taxon>
        <taxon>Sordariomycetes</taxon>
        <taxon>Hypocreomycetidae</taxon>
        <taxon>Hypocreales</taxon>
        <taxon>Clavicipitaceae</taxon>
        <taxon>Claviceps</taxon>
    </lineage>
</organism>
<feature type="compositionally biased region" description="Basic and acidic residues" evidence="2">
    <location>
        <begin position="96"/>
        <end position="109"/>
    </location>
</feature>
<protein>
    <recommendedName>
        <fullName evidence="6">FMP25 Found in Mitochondrial Proteome</fullName>
    </recommendedName>
</protein>
<dbReference type="SUPFAM" id="SSF50985">
    <property type="entry name" value="RCC1/BLIP-II"/>
    <property type="match status" value="1"/>
</dbReference>
<accession>A0A9P7T1Z5</accession>
<keyword evidence="3" id="KW-0812">Transmembrane</keyword>
<dbReference type="InterPro" id="IPR000408">
    <property type="entry name" value="Reg_chr_condens"/>
</dbReference>
<evidence type="ECO:0000256" key="1">
    <source>
        <dbReference type="PROSITE-ProRule" id="PRU00235"/>
    </source>
</evidence>
<reference evidence="4" key="1">
    <citation type="journal article" date="2020" name="bioRxiv">
        <title>Whole genome comparisons of ergot fungi reveals the divergence and evolution of species within the genus Claviceps are the result of varying mechanisms driving genome evolution and host range expansion.</title>
        <authorList>
            <person name="Wyka S.A."/>
            <person name="Mondo S.J."/>
            <person name="Liu M."/>
            <person name="Dettman J."/>
            <person name="Nalam V."/>
            <person name="Broders K.D."/>
        </authorList>
    </citation>
    <scope>NUCLEOTIDE SEQUENCE</scope>
    <source>
        <strain evidence="4">CCC 602</strain>
    </source>
</reference>
<keyword evidence="5" id="KW-1185">Reference proteome</keyword>
<sequence>MNPSKVVARRTGVLTWSSRSQIHPPRPRLQWTRHASNGQQEQAQKSQQGGSRSAQLALYAGVFGIAAAGAYYYPRIQQSFSTPEESAPSPKASQLKFEKARKQTTSKEDYRDLLSSQHLQVKTSWERPGVYAWGSNAGKVIDPHSSEKYIKLPRRIPGFENQLLRDLKLTQSFGAAIDETGNLIQWGLGFSKDDPTPAITLKGKDLVKLQVSQDRVITLSRNGSVYSLPSSKEDLDNGAKQKQQGGGGLWSLWSNGSGSNEAISFRNLTPAGLNRGEKVTDISSGLEHCLILTSKGRVFTAASSSTSYPSRGQMGIAGLTWGTRPKGPYDQPHELKSLQGFEAKAIATGDHHSVILDKLGRIFSFGDNTFGQLGSESAGGLPYITTPLMMSVDKLYAAAGMVPKVTAIAAGGANTFFTVDADAPTTAAESRAMVPAKRMPRTRSDLWACGQGVMGTLGTGKWTHVSSGPTKVKALSSLFEFDESTNKNMPIKLKALSIGSTHCAAVMDNVTKTNVTSSGSENETNWGADVLFWGGNEHYQLGTGKRTNLCTPTYIGPLDGGSSDADKGRKTEVHRLCLTPRQTVRIGEGGQGRKVTLEQKVECGKYVTGIYSAV</sequence>
<dbReference type="PANTHER" id="PTHR47563:SF1">
    <property type="entry name" value="PROTEIN FMP25, MITOCHONDRIAL"/>
    <property type="match status" value="1"/>
</dbReference>
<evidence type="ECO:0000256" key="3">
    <source>
        <dbReference type="SAM" id="Phobius"/>
    </source>
</evidence>
<feature type="region of interest" description="Disordered" evidence="2">
    <location>
        <begin position="81"/>
        <end position="109"/>
    </location>
</feature>
<keyword evidence="3" id="KW-1133">Transmembrane helix</keyword>
<keyword evidence="3" id="KW-0472">Membrane</keyword>
<evidence type="ECO:0008006" key="6">
    <source>
        <dbReference type="Google" id="ProtNLM"/>
    </source>
</evidence>
<dbReference type="Proteomes" id="UP000748025">
    <property type="component" value="Unassembled WGS sequence"/>
</dbReference>
<evidence type="ECO:0000313" key="4">
    <source>
        <dbReference type="EMBL" id="KAG6014082.1"/>
    </source>
</evidence>
<name>A0A9P7T1Z5_9HYPO</name>
<gene>
    <name evidence="4" type="ORF">E4U43_006956</name>
</gene>
<dbReference type="PROSITE" id="PS50012">
    <property type="entry name" value="RCC1_3"/>
    <property type="match status" value="3"/>
</dbReference>